<dbReference type="NCBIfam" id="TIGR00730">
    <property type="entry name" value="Rossman fold protein, TIGR00730 family"/>
    <property type="match status" value="1"/>
</dbReference>
<dbReference type="EMBL" id="ML119106">
    <property type="protein sequence ID" value="RPB17406.1"/>
    <property type="molecule type" value="Genomic_DNA"/>
</dbReference>
<dbReference type="PANTHER" id="PTHR31223:SF70">
    <property type="entry name" value="LOG FAMILY PROTEIN YJL055W"/>
    <property type="match status" value="1"/>
</dbReference>
<dbReference type="Gene3D" id="3.40.50.450">
    <property type="match status" value="1"/>
</dbReference>
<proteinExistence type="predicted"/>
<dbReference type="GO" id="GO:0009691">
    <property type="term" value="P:cytokinin biosynthetic process"/>
    <property type="evidence" value="ECO:0007669"/>
    <property type="project" value="InterPro"/>
</dbReference>
<organism evidence="1 2">
    <name type="scientific">Morchella conica CCBAS932</name>
    <dbReference type="NCBI Taxonomy" id="1392247"/>
    <lineage>
        <taxon>Eukaryota</taxon>
        <taxon>Fungi</taxon>
        <taxon>Dikarya</taxon>
        <taxon>Ascomycota</taxon>
        <taxon>Pezizomycotina</taxon>
        <taxon>Pezizomycetes</taxon>
        <taxon>Pezizales</taxon>
        <taxon>Morchellaceae</taxon>
        <taxon>Morchella</taxon>
    </lineage>
</organism>
<dbReference type="OrthoDB" id="414463at2759"/>
<dbReference type="Proteomes" id="UP000277580">
    <property type="component" value="Unassembled WGS sequence"/>
</dbReference>
<dbReference type="PANTHER" id="PTHR31223">
    <property type="entry name" value="LOG FAMILY PROTEIN YJL055W"/>
    <property type="match status" value="1"/>
</dbReference>
<gene>
    <name evidence="1" type="ORF">P167DRAFT_499155</name>
</gene>
<accession>A0A3N4L4C5</accession>
<evidence type="ECO:0000313" key="1">
    <source>
        <dbReference type="EMBL" id="RPB17406.1"/>
    </source>
</evidence>
<evidence type="ECO:0008006" key="3">
    <source>
        <dbReference type="Google" id="ProtNLM"/>
    </source>
</evidence>
<dbReference type="SUPFAM" id="SSF102405">
    <property type="entry name" value="MCP/YpsA-like"/>
    <property type="match status" value="1"/>
</dbReference>
<dbReference type="GO" id="GO:0016799">
    <property type="term" value="F:hydrolase activity, hydrolyzing N-glycosyl compounds"/>
    <property type="evidence" value="ECO:0007669"/>
    <property type="project" value="TreeGrafter"/>
</dbReference>
<dbReference type="GO" id="GO:0005829">
    <property type="term" value="C:cytosol"/>
    <property type="evidence" value="ECO:0007669"/>
    <property type="project" value="TreeGrafter"/>
</dbReference>
<name>A0A3N4L4C5_9PEZI</name>
<sequence>MTSEKRVCVFCASRPGTNPKFAAAAESLAEELYQQSWSLVYGGGNRGLMGSVAKTLFDKGGKVHGIIPRALIRREVEGEMDIGTVAVVESMHERKNEMAKVSDAFVALPGGFGTLDELVEIITWSQIGIHAKPIVLFNVEGFFDNFLKMMEDFYSNGFVEEETRGILRVATTSGEVISAIESYIPPDGRMKLAWDEKPNP</sequence>
<reference evidence="1 2" key="1">
    <citation type="journal article" date="2018" name="Nat. Ecol. Evol.">
        <title>Pezizomycetes genomes reveal the molecular basis of ectomycorrhizal truffle lifestyle.</title>
        <authorList>
            <person name="Murat C."/>
            <person name="Payen T."/>
            <person name="Noel B."/>
            <person name="Kuo A."/>
            <person name="Morin E."/>
            <person name="Chen J."/>
            <person name="Kohler A."/>
            <person name="Krizsan K."/>
            <person name="Balestrini R."/>
            <person name="Da Silva C."/>
            <person name="Montanini B."/>
            <person name="Hainaut M."/>
            <person name="Levati E."/>
            <person name="Barry K.W."/>
            <person name="Belfiori B."/>
            <person name="Cichocki N."/>
            <person name="Clum A."/>
            <person name="Dockter R.B."/>
            <person name="Fauchery L."/>
            <person name="Guy J."/>
            <person name="Iotti M."/>
            <person name="Le Tacon F."/>
            <person name="Lindquist E.A."/>
            <person name="Lipzen A."/>
            <person name="Malagnac F."/>
            <person name="Mello A."/>
            <person name="Molinier V."/>
            <person name="Miyauchi S."/>
            <person name="Poulain J."/>
            <person name="Riccioni C."/>
            <person name="Rubini A."/>
            <person name="Sitrit Y."/>
            <person name="Splivallo R."/>
            <person name="Traeger S."/>
            <person name="Wang M."/>
            <person name="Zifcakova L."/>
            <person name="Wipf D."/>
            <person name="Zambonelli A."/>
            <person name="Paolocci F."/>
            <person name="Nowrousian M."/>
            <person name="Ottonello S."/>
            <person name="Baldrian P."/>
            <person name="Spatafora J.W."/>
            <person name="Henrissat B."/>
            <person name="Nagy L.G."/>
            <person name="Aury J.M."/>
            <person name="Wincker P."/>
            <person name="Grigoriev I.V."/>
            <person name="Bonfante P."/>
            <person name="Martin F.M."/>
        </authorList>
    </citation>
    <scope>NUCLEOTIDE SEQUENCE [LARGE SCALE GENOMIC DNA]</scope>
    <source>
        <strain evidence="1 2">CCBAS932</strain>
    </source>
</reference>
<keyword evidence="2" id="KW-1185">Reference proteome</keyword>
<dbReference type="AlphaFoldDB" id="A0A3N4L4C5"/>
<evidence type="ECO:0000313" key="2">
    <source>
        <dbReference type="Proteomes" id="UP000277580"/>
    </source>
</evidence>
<protein>
    <recommendedName>
        <fullName evidence="3">Cytokinin riboside 5'-monophosphate phosphoribohydrolase</fullName>
    </recommendedName>
</protein>
<dbReference type="InterPro" id="IPR005269">
    <property type="entry name" value="LOG"/>
</dbReference>
<dbReference type="InParanoid" id="A0A3N4L4C5"/>
<dbReference type="InterPro" id="IPR031100">
    <property type="entry name" value="LOG_fam"/>
</dbReference>
<dbReference type="Pfam" id="PF03641">
    <property type="entry name" value="Lysine_decarbox"/>
    <property type="match status" value="1"/>
</dbReference>
<dbReference type="STRING" id="1392247.A0A3N4L4C5"/>